<dbReference type="InterPro" id="IPR013012">
    <property type="entry name" value="PTS_EIIB_3"/>
</dbReference>
<name>A0A4R3Z688_9FIRM</name>
<accession>A0A4R3Z688</accession>
<keyword evidence="6" id="KW-0418">Kinase</keyword>
<dbReference type="PANTHER" id="PTHR34581">
    <property type="entry name" value="PTS SYSTEM N,N'-DIACETYLCHITOBIOSE-SPECIFIC EIIB COMPONENT"/>
    <property type="match status" value="1"/>
</dbReference>
<protein>
    <submittedName>
        <fullName evidence="9">PTS system cellobiose-specific IIB component</fullName>
    </submittedName>
</protein>
<dbReference type="SUPFAM" id="SSF52794">
    <property type="entry name" value="PTS system IIB component-like"/>
    <property type="match status" value="1"/>
</dbReference>
<keyword evidence="5" id="KW-0598">Phosphotransferase system</keyword>
<evidence type="ECO:0000256" key="6">
    <source>
        <dbReference type="ARBA" id="ARBA00022777"/>
    </source>
</evidence>
<dbReference type="GO" id="GO:0008982">
    <property type="term" value="F:protein-N(PI)-phosphohistidine-sugar phosphotransferase activity"/>
    <property type="evidence" value="ECO:0007669"/>
    <property type="project" value="InterPro"/>
</dbReference>
<dbReference type="InterPro" id="IPR036095">
    <property type="entry name" value="PTS_EIIB-like_sf"/>
</dbReference>
<evidence type="ECO:0000256" key="1">
    <source>
        <dbReference type="ARBA" id="ARBA00022448"/>
    </source>
</evidence>
<dbReference type="InterPro" id="IPR003501">
    <property type="entry name" value="PTS_EIIB_2/3"/>
</dbReference>
<evidence type="ECO:0000313" key="9">
    <source>
        <dbReference type="EMBL" id="TCW00955.1"/>
    </source>
</evidence>
<keyword evidence="4" id="KW-0808">Transferase</keyword>
<dbReference type="PANTHER" id="PTHR34581:SF2">
    <property type="entry name" value="PTS SYSTEM N,N'-DIACETYLCHITOBIOSE-SPECIFIC EIIB COMPONENT"/>
    <property type="match status" value="1"/>
</dbReference>
<dbReference type="GO" id="GO:0009401">
    <property type="term" value="P:phosphoenolpyruvate-dependent sugar phosphotransferase system"/>
    <property type="evidence" value="ECO:0007669"/>
    <property type="project" value="UniProtKB-KW"/>
</dbReference>
<dbReference type="PROSITE" id="PS51100">
    <property type="entry name" value="PTS_EIIB_TYPE_3"/>
    <property type="match status" value="1"/>
</dbReference>
<dbReference type="GO" id="GO:0016301">
    <property type="term" value="F:kinase activity"/>
    <property type="evidence" value="ECO:0007669"/>
    <property type="project" value="UniProtKB-KW"/>
</dbReference>
<evidence type="ECO:0000256" key="7">
    <source>
        <dbReference type="PROSITE-ProRule" id="PRU00423"/>
    </source>
</evidence>
<evidence type="ECO:0000259" key="8">
    <source>
        <dbReference type="PROSITE" id="PS51100"/>
    </source>
</evidence>
<feature type="domain" description="PTS EIIB type-3" evidence="8">
    <location>
        <begin position="7"/>
        <end position="108"/>
    </location>
</feature>
<dbReference type="AlphaFoldDB" id="A0A4R3Z688"/>
<dbReference type="Pfam" id="PF02302">
    <property type="entry name" value="PTS_IIB"/>
    <property type="match status" value="1"/>
</dbReference>
<dbReference type="Proteomes" id="UP000295515">
    <property type="component" value="Unassembled WGS sequence"/>
</dbReference>
<evidence type="ECO:0000256" key="2">
    <source>
        <dbReference type="ARBA" id="ARBA00022553"/>
    </source>
</evidence>
<evidence type="ECO:0000313" key="10">
    <source>
        <dbReference type="Proteomes" id="UP000295515"/>
    </source>
</evidence>
<keyword evidence="10" id="KW-1185">Reference proteome</keyword>
<dbReference type="Gene3D" id="3.40.50.2300">
    <property type="match status" value="1"/>
</dbReference>
<reference evidence="9 10" key="1">
    <citation type="submission" date="2019-03" db="EMBL/GenBank/DDBJ databases">
        <title>Genomic Encyclopedia of Type Strains, Phase IV (KMG-IV): sequencing the most valuable type-strain genomes for metagenomic binning, comparative biology and taxonomic classification.</title>
        <authorList>
            <person name="Goeker M."/>
        </authorList>
    </citation>
    <scope>NUCLEOTIDE SEQUENCE [LARGE SCALE GENOMIC DNA]</scope>
    <source>
        <strain evidence="9 10">DSM 29487</strain>
    </source>
</reference>
<evidence type="ECO:0000256" key="4">
    <source>
        <dbReference type="ARBA" id="ARBA00022679"/>
    </source>
</evidence>
<organism evidence="9 10">
    <name type="scientific">Longibaculum muris</name>
    <dbReference type="NCBI Taxonomy" id="1796628"/>
    <lineage>
        <taxon>Bacteria</taxon>
        <taxon>Bacillati</taxon>
        <taxon>Bacillota</taxon>
        <taxon>Erysipelotrichia</taxon>
        <taxon>Erysipelotrichales</taxon>
        <taxon>Coprobacillaceae</taxon>
        <taxon>Longibaculum</taxon>
    </lineage>
</organism>
<keyword evidence="3" id="KW-0762">Sugar transport</keyword>
<proteinExistence type="predicted"/>
<feature type="modified residue" description="Phosphocysteine; by EIIA" evidence="7">
    <location>
        <position position="14"/>
    </location>
</feature>
<keyword evidence="2" id="KW-0597">Phosphoprotein</keyword>
<keyword evidence="1" id="KW-0813">Transport</keyword>
<evidence type="ECO:0000256" key="3">
    <source>
        <dbReference type="ARBA" id="ARBA00022597"/>
    </source>
</evidence>
<dbReference type="InterPro" id="IPR051819">
    <property type="entry name" value="PTS_sugar-specific_EIIB"/>
</dbReference>
<dbReference type="EMBL" id="SMCQ01000005">
    <property type="protein sequence ID" value="TCW00955.1"/>
    <property type="molecule type" value="Genomic_DNA"/>
</dbReference>
<evidence type="ECO:0000256" key="5">
    <source>
        <dbReference type="ARBA" id="ARBA00022683"/>
    </source>
</evidence>
<comment type="caution">
    <text evidence="9">The sequence shown here is derived from an EMBL/GenBank/DDBJ whole genome shotgun (WGS) entry which is preliminary data.</text>
</comment>
<gene>
    <name evidence="9" type="ORF">EDD60_10548</name>
</gene>
<sequence length="108" mass="12082">MNGVMKMLKVILCCSAAMSTSLLVEKIKNEAINENIQIDIEAQGINDIDERTQADIILLAPQVKYAKKQIEKLVSPIPVAEISMRDYGLMDGKSVFSYILSHVKQEKE</sequence>